<sequence>MQQCVVEVNGQWFLRVTLDGITINLEITAQAAAILQALGIPLCNAA</sequence>
<organism evidence="1 2">
    <name type="scientific">Scopulibacillus daqui</name>
    <dbReference type="NCBI Taxonomy" id="1469162"/>
    <lineage>
        <taxon>Bacteria</taxon>
        <taxon>Bacillati</taxon>
        <taxon>Bacillota</taxon>
        <taxon>Bacilli</taxon>
        <taxon>Bacillales</taxon>
        <taxon>Sporolactobacillaceae</taxon>
        <taxon>Scopulibacillus</taxon>
    </lineage>
</organism>
<gene>
    <name evidence="1" type="ORF">JOD45_001155</name>
</gene>
<accession>A0ABS2PYK6</accession>
<proteinExistence type="predicted"/>
<dbReference type="InterPro" id="IPR025225">
    <property type="entry name" value="DUF3956"/>
</dbReference>
<keyword evidence="2" id="KW-1185">Reference proteome</keyword>
<comment type="caution">
    <text evidence="1">The sequence shown here is derived from an EMBL/GenBank/DDBJ whole genome shotgun (WGS) entry which is preliminary data.</text>
</comment>
<evidence type="ECO:0000313" key="2">
    <source>
        <dbReference type="Proteomes" id="UP000808914"/>
    </source>
</evidence>
<dbReference type="EMBL" id="JAFBER010000005">
    <property type="protein sequence ID" value="MBM7644946.1"/>
    <property type="molecule type" value="Genomic_DNA"/>
</dbReference>
<name>A0ABS2PYK6_9BACL</name>
<protein>
    <submittedName>
        <fullName evidence="1">Uncharacterized protein</fullName>
    </submittedName>
</protein>
<dbReference type="Proteomes" id="UP000808914">
    <property type="component" value="Unassembled WGS sequence"/>
</dbReference>
<dbReference type="Pfam" id="PF13104">
    <property type="entry name" value="DUF3956"/>
    <property type="match status" value="1"/>
</dbReference>
<dbReference type="RefSeq" id="WP_205002894.1">
    <property type="nucleotide sequence ID" value="NZ_JAFBER010000005.1"/>
</dbReference>
<evidence type="ECO:0000313" key="1">
    <source>
        <dbReference type="EMBL" id="MBM7644946.1"/>
    </source>
</evidence>
<reference evidence="1 2" key="1">
    <citation type="submission" date="2021-01" db="EMBL/GenBank/DDBJ databases">
        <title>Genomic Encyclopedia of Type Strains, Phase IV (KMG-IV): sequencing the most valuable type-strain genomes for metagenomic binning, comparative biology and taxonomic classification.</title>
        <authorList>
            <person name="Goeker M."/>
        </authorList>
    </citation>
    <scope>NUCLEOTIDE SEQUENCE [LARGE SCALE GENOMIC DNA]</scope>
    <source>
        <strain evidence="1 2">DSM 28236</strain>
    </source>
</reference>